<sequence length="123" mass="13130">MVYDTDPEKMIAAQQKGYNVQAACVEDIVGRCNVILVGCDTAPITPPMYDRMHDRTILATVTSPDDAMAASPAPPRRPLAGRVTSPHRTGARAGSALLGDNRPTAARRRPTRSSVGKMANRTG</sequence>
<gene>
    <name evidence="2" type="ORF">BECKLPF1236C_GA0070990_1001523</name>
</gene>
<organism evidence="2">
    <name type="scientific">Candidatus Kentrum sp. LPFa</name>
    <dbReference type="NCBI Taxonomy" id="2126335"/>
    <lineage>
        <taxon>Bacteria</taxon>
        <taxon>Pseudomonadati</taxon>
        <taxon>Pseudomonadota</taxon>
        <taxon>Gammaproteobacteria</taxon>
        <taxon>Candidatus Kentrum</taxon>
    </lineage>
</organism>
<proteinExistence type="predicted"/>
<reference evidence="2" key="1">
    <citation type="submission" date="2019-02" db="EMBL/GenBank/DDBJ databases">
        <authorList>
            <person name="Gruber-Vodicka R. H."/>
            <person name="Seah K. B. B."/>
        </authorList>
    </citation>
    <scope>NUCLEOTIDE SEQUENCE</scope>
    <source>
        <strain evidence="2">BECK_S426</strain>
    </source>
</reference>
<dbReference type="AlphaFoldDB" id="A0A450X604"/>
<name>A0A450X604_9GAMM</name>
<evidence type="ECO:0000313" key="2">
    <source>
        <dbReference type="EMBL" id="VFK24698.1"/>
    </source>
</evidence>
<accession>A0A450X604</accession>
<evidence type="ECO:0000256" key="1">
    <source>
        <dbReference type="SAM" id="MobiDB-lite"/>
    </source>
</evidence>
<feature type="region of interest" description="Disordered" evidence="1">
    <location>
        <begin position="63"/>
        <end position="123"/>
    </location>
</feature>
<dbReference type="EMBL" id="CAADFP010000015">
    <property type="protein sequence ID" value="VFK24698.1"/>
    <property type="molecule type" value="Genomic_DNA"/>
</dbReference>
<protein>
    <submittedName>
        <fullName evidence="2">Uncharacterized protein</fullName>
    </submittedName>
</protein>